<organism evidence="1 2">
    <name type="scientific">Rhodotorula paludigena</name>
    <dbReference type="NCBI Taxonomy" id="86838"/>
    <lineage>
        <taxon>Eukaryota</taxon>
        <taxon>Fungi</taxon>
        <taxon>Dikarya</taxon>
        <taxon>Basidiomycota</taxon>
        <taxon>Pucciniomycotina</taxon>
        <taxon>Microbotryomycetes</taxon>
        <taxon>Sporidiobolales</taxon>
        <taxon>Sporidiobolaceae</taxon>
        <taxon>Rhodotorula</taxon>
    </lineage>
</organism>
<name>A0AAV5GJ75_9BASI</name>
<comment type="caution">
    <text evidence="1">The sequence shown here is derived from an EMBL/GenBank/DDBJ whole genome shotgun (WGS) entry which is preliminary data.</text>
</comment>
<protein>
    <recommendedName>
        <fullName evidence="3">F-box domain-containing protein</fullName>
    </recommendedName>
</protein>
<keyword evidence="2" id="KW-1185">Reference proteome</keyword>
<evidence type="ECO:0000313" key="2">
    <source>
        <dbReference type="Proteomes" id="UP001342314"/>
    </source>
</evidence>
<dbReference type="EMBL" id="BQKY01000005">
    <property type="protein sequence ID" value="GJN89535.1"/>
    <property type="molecule type" value="Genomic_DNA"/>
</dbReference>
<evidence type="ECO:0000313" key="1">
    <source>
        <dbReference type="EMBL" id="GJN89535.1"/>
    </source>
</evidence>
<dbReference type="AlphaFoldDB" id="A0AAV5GJ75"/>
<proteinExistence type="predicted"/>
<reference evidence="1 2" key="1">
    <citation type="submission" date="2021-12" db="EMBL/GenBank/DDBJ databases">
        <title>High titer production of polyol ester of fatty acids by Rhodotorula paludigena BS15 towards product separation-free biomass refinery.</title>
        <authorList>
            <person name="Mano J."/>
            <person name="Ono H."/>
            <person name="Tanaka T."/>
            <person name="Naito K."/>
            <person name="Sushida H."/>
            <person name="Ike M."/>
            <person name="Tokuyasu K."/>
            <person name="Kitaoka M."/>
        </authorList>
    </citation>
    <scope>NUCLEOTIDE SEQUENCE [LARGE SCALE GENOMIC DNA]</scope>
    <source>
        <strain evidence="1 2">BS15</strain>
    </source>
</reference>
<evidence type="ECO:0008006" key="3">
    <source>
        <dbReference type="Google" id="ProtNLM"/>
    </source>
</evidence>
<accession>A0AAV5GJ75</accession>
<sequence>MLDRLPPELLLRILDLDNFRSSSSPWSTREDSERPHVDALRACTLVCKNTCSVARPELWREVSTFKSIPQYERLLRLCAFPRFASLAQLVRVLGYEPKLARLDRVLMRCDNQYLTQKLVVRKLMQQVDPAFVPSDWSYPHCTSAWRDLNFICLNAHGDPSAPLTPPVSDAYPPPRIETIFLPKGLRDPPASAPRQLVQQRSQIFEQCAEQHVRVEYLCSELRPDWPEWAKGLLVLEELVDRESRAHGAEREELAGWSGACSAQWTTAGQVSCGNALGGSGGQVSVGE</sequence>
<gene>
    <name evidence="1" type="ORF">Rhopal_002522-T1</name>
</gene>
<dbReference type="Proteomes" id="UP001342314">
    <property type="component" value="Unassembled WGS sequence"/>
</dbReference>